<organism evidence="1 2">
    <name type="scientific">Aetokthonos hydrillicola Thurmond2011</name>
    <dbReference type="NCBI Taxonomy" id="2712845"/>
    <lineage>
        <taxon>Bacteria</taxon>
        <taxon>Bacillati</taxon>
        <taxon>Cyanobacteriota</taxon>
        <taxon>Cyanophyceae</taxon>
        <taxon>Nostocales</taxon>
        <taxon>Hapalosiphonaceae</taxon>
        <taxon>Aetokthonos</taxon>
    </lineage>
</organism>
<dbReference type="Proteomes" id="UP000667802">
    <property type="component" value="Unassembled WGS sequence"/>
</dbReference>
<dbReference type="RefSeq" id="WP_208338529.1">
    <property type="nucleotide sequence ID" value="NZ_CAWQFN010000089.1"/>
</dbReference>
<evidence type="ECO:0000313" key="1">
    <source>
        <dbReference type="EMBL" id="MDR9900937.1"/>
    </source>
</evidence>
<keyword evidence="2" id="KW-1185">Reference proteome</keyword>
<comment type="caution">
    <text evidence="1">The sequence shown here is derived from an EMBL/GenBank/DDBJ whole genome shotgun (WGS) entry which is preliminary data.</text>
</comment>
<reference evidence="2" key="1">
    <citation type="journal article" date="2021" name="Science">
        <title>Hunting the eagle killer: A cyanobacterial neurotoxin causes vacuolar myelinopathy.</title>
        <authorList>
            <person name="Breinlinger S."/>
            <person name="Phillips T.J."/>
            <person name="Haram B.N."/>
            <person name="Mares J."/>
            <person name="Martinez Yerena J.A."/>
            <person name="Hrouzek P."/>
            <person name="Sobotka R."/>
            <person name="Henderson W.M."/>
            <person name="Schmieder P."/>
            <person name="Williams S.M."/>
            <person name="Lauderdale J.D."/>
            <person name="Wilde H.D."/>
            <person name="Gerrin W."/>
            <person name="Kust A."/>
            <person name="Washington J.W."/>
            <person name="Wagner C."/>
            <person name="Geier B."/>
            <person name="Liebeke M."/>
            <person name="Enke H."/>
            <person name="Niedermeyer T.H.J."/>
            <person name="Wilde S.B."/>
        </authorList>
    </citation>
    <scope>NUCLEOTIDE SEQUENCE [LARGE SCALE GENOMIC DNA]</scope>
    <source>
        <strain evidence="2">Thurmond2011</strain>
    </source>
</reference>
<dbReference type="AlphaFoldDB" id="A0AAP5IGV3"/>
<evidence type="ECO:0000313" key="2">
    <source>
        <dbReference type="Proteomes" id="UP000667802"/>
    </source>
</evidence>
<dbReference type="EMBL" id="JAALHA020000044">
    <property type="protein sequence ID" value="MDR9900937.1"/>
    <property type="molecule type" value="Genomic_DNA"/>
</dbReference>
<protein>
    <submittedName>
        <fullName evidence="1">Uncharacterized protein</fullName>
    </submittedName>
</protein>
<accession>A0AAP5IGV3</accession>
<name>A0AAP5IGV3_9CYAN</name>
<proteinExistence type="predicted"/>
<gene>
    <name evidence="1" type="ORF">G7B40_041475</name>
</gene>
<sequence>MEHQCIKYYVDTNLLNAGVPIEQLEKQDVQVFKPNLKLSDFSEFGRYNKLAFEQKKRKRGDSRRDG</sequence>